<evidence type="ECO:0000313" key="2">
    <source>
        <dbReference type="Proteomes" id="UP000002194"/>
    </source>
</evidence>
<sequence length="39" mass="4271">MIILYSVCTGTLHDQTLNPFHLSSSPSATRVAAWEPTQP</sequence>
<protein>
    <submittedName>
        <fullName evidence="1">Uncharacterized protein</fullName>
    </submittedName>
</protein>
<dbReference type="HOGENOM" id="CLU_3308603_0_0_7"/>
<dbReference type="KEGG" id="dvu:DVU_2726"/>
<dbReference type="EnsemblBacteria" id="AAS97198">
    <property type="protein sequence ID" value="AAS97198"/>
    <property type="gene ID" value="DVU_2726"/>
</dbReference>
<dbReference type="PaxDb" id="882-DVU_2726"/>
<dbReference type="STRING" id="882.DVU_2726"/>
<name>Q727X8_NITV2</name>
<proteinExistence type="predicted"/>
<dbReference type="EMBL" id="AE017285">
    <property type="protein sequence ID" value="AAS97198.1"/>
    <property type="molecule type" value="Genomic_DNA"/>
</dbReference>
<dbReference type="Proteomes" id="UP000002194">
    <property type="component" value="Chromosome"/>
</dbReference>
<reference evidence="1 2" key="1">
    <citation type="journal article" date="2004" name="Nat. Biotechnol.">
        <title>The genome sequence of the anaerobic, sulfate-reducing bacterium Desulfovibrio vulgaris Hildenborough.</title>
        <authorList>
            <person name="Heidelberg J.F."/>
            <person name="Seshadri R."/>
            <person name="Haveman S.A."/>
            <person name="Hemme C.L."/>
            <person name="Paulsen I.T."/>
            <person name="Kolonay J.F."/>
            <person name="Eisen J.A."/>
            <person name="Ward N."/>
            <person name="Methe B."/>
            <person name="Brinkac L.M."/>
            <person name="Daugherty S.C."/>
            <person name="Deboy R.T."/>
            <person name="Dodson R.J."/>
            <person name="Durkin A.S."/>
            <person name="Madupu R."/>
            <person name="Nelson W.C."/>
            <person name="Sullivan S.A."/>
            <person name="Fouts D."/>
            <person name="Haft D.H."/>
            <person name="Selengut J."/>
            <person name="Peterson J.D."/>
            <person name="Davidsen T.M."/>
            <person name="Zafar N."/>
            <person name="Zhou L."/>
            <person name="Radune D."/>
            <person name="Dimitrov G."/>
            <person name="Hance M."/>
            <person name="Tran K."/>
            <person name="Khouri H."/>
            <person name="Gill J."/>
            <person name="Utterback T.R."/>
            <person name="Feldblyum T.V."/>
            <person name="Wall J.D."/>
            <person name="Voordouw G."/>
            <person name="Fraser C.M."/>
        </authorList>
    </citation>
    <scope>NUCLEOTIDE SEQUENCE [LARGE SCALE GENOMIC DNA]</scope>
    <source>
        <strain evidence="2">ATCC 29579 / DSM 644 / NCIMB 8303 / VKM B-1760 / Hildenborough</strain>
    </source>
</reference>
<evidence type="ECO:0000313" key="1">
    <source>
        <dbReference type="EMBL" id="AAS97198.1"/>
    </source>
</evidence>
<organism evidence="1 2">
    <name type="scientific">Nitratidesulfovibrio vulgaris (strain ATCC 29579 / DSM 644 / CCUG 34227 / NCIMB 8303 / VKM B-1760 / Hildenborough)</name>
    <name type="common">Desulfovibrio vulgaris</name>
    <dbReference type="NCBI Taxonomy" id="882"/>
    <lineage>
        <taxon>Bacteria</taxon>
        <taxon>Pseudomonadati</taxon>
        <taxon>Thermodesulfobacteriota</taxon>
        <taxon>Desulfovibrionia</taxon>
        <taxon>Desulfovibrionales</taxon>
        <taxon>Desulfovibrionaceae</taxon>
        <taxon>Nitratidesulfovibrio</taxon>
    </lineage>
</organism>
<keyword evidence="2" id="KW-1185">Reference proteome</keyword>
<gene>
    <name evidence="1" type="ordered locus">DVU_2726</name>
</gene>
<dbReference type="AlphaFoldDB" id="Q727X8"/>
<accession>Q727X8</accession>